<dbReference type="InterPro" id="IPR002915">
    <property type="entry name" value="DeoC/FbaB/LacD_aldolase"/>
</dbReference>
<comment type="pathway">
    <text evidence="6">Carbohydrate degradation; 2-deoxy-D-ribose 1-phosphate degradation; D-glyceraldehyde 3-phosphate and acetaldehyde from 2-deoxy-alpha-D-ribose 1-phosphate: step 2/2.</text>
</comment>
<dbReference type="EC" id="4.1.2.4" evidence="6"/>
<proteinExistence type="inferred from homology"/>
<dbReference type="PIRSF" id="PIRSF001357">
    <property type="entry name" value="DeoC"/>
    <property type="match status" value="1"/>
</dbReference>
<dbReference type="InterPro" id="IPR011343">
    <property type="entry name" value="DeoC"/>
</dbReference>
<evidence type="ECO:0000256" key="5">
    <source>
        <dbReference type="ARBA" id="ARBA00048791"/>
    </source>
</evidence>
<evidence type="ECO:0000313" key="7">
    <source>
        <dbReference type="EMBL" id="MFD0898527.1"/>
    </source>
</evidence>
<dbReference type="Pfam" id="PF01791">
    <property type="entry name" value="DeoC"/>
    <property type="match status" value="1"/>
</dbReference>
<accession>A0ABW3EEE9</accession>
<comment type="subcellular location">
    <subcellularLocation>
        <location evidence="6">Cytoplasm</location>
    </subcellularLocation>
</comment>
<evidence type="ECO:0000256" key="2">
    <source>
        <dbReference type="ARBA" id="ARBA00022490"/>
    </source>
</evidence>
<keyword evidence="2 6" id="KW-0963">Cytoplasm</keyword>
<dbReference type="NCBIfam" id="TIGR00126">
    <property type="entry name" value="deoC"/>
    <property type="match status" value="1"/>
</dbReference>
<comment type="catalytic activity">
    <reaction evidence="5 6">
        <text>2-deoxy-D-ribose 5-phosphate = D-glyceraldehyde 3-phosphate + acetaldehyde</text>
        <dbReference type="Rhea" id="RHEA:12821"/>
        <dbReference type="ChEBI" id="CHEBI:15343"/>
        <dbReference type="ChEBI" id="CHEBI:59776"/>
        <dbReference type="ChEBI" id="CHEBI:62877"/>
        <dbReference type="EC" id="4.1.2.4"/>
    </reaction>
</comment>
<name>A0ABW3EEE9_9LACO</name>
<evidence type="ECO:0000256" key="6">
    <source>
        <dbReference type="HAMAP-Rule" id="MF_00114"/>
    </source>
</evidence>
<dbReference type="RefSeq" id="WP_137636844.1">
    <property type="nucleotide sequence ID" value="NZ_BJDN01000003.1"/>
</dbReference>
<dbReference type="CDD" id="cd00959">
    <property type="entry name" value="DeoC"/>
    <property type="match status" value="1"/>
</dbReference>
<dbReference type="SUPFAM" id="SSF51569">
    <property type="entry name" value="Aldolase"/>
    <property type="match status" value="1"/>
</dbReference>
<dbReference type="EMBL" id="JBHTIO010000055">
    <property type="protein sequence ID" value="MFD0898527.1"/>
    <property type="molecule type" value="Genomic_DNA"/>
</dbReference>
<dbReference type="InterPro" id="IPR028581">
    <property type="entry name" value="DeoC_typeI"/>
</dbReference>
<comment type="function">
    <text evidence="6">Catalyzes a reversible aldol reaction between acetaldehyde and D-glyceraldehyde 3-phosphate to generate 2-deoxy-D-ribose 5-phosphate.</text>
</comment>
<feature type="active site" description="Proton donor/acceptor" evidence="6">
    <location>
        <position position="182"/>
    </location>
</feature>
<keyword evidence="4 6" id="KW-0704">Schiff base</keyword>
<dbReference type="SMART" id="SM01133">
    <property type="entry name" value="DeoC"/>
    <property type="match status" value="1"/>
</dbReference>
<protein>
    <recommendedName>
        <fullName evidence="6">Deoxyribose-phosphate aldolase</fullName>
        <shortName evidence="6">DERA</shortName>
        <ecNumber evidence="6">4.1.2.4</ecNumber>
    </recommendedName>
    <alternativeName>
        <fullName evidence="6">2-deoxy-D-ribose 5-phosphate aldolase</fullName>
    </alternativeName>
    <alternativeName>
        <fullName evidence="6">Phosphodeoxyriboaldolase</fullName>
        <shortName evidence="6">Deoxyriboaldolase</shortName>
    </alternativeName>
</protein>
<organism evidence="7 8">
    <name type="scientific">Loigolactobacillus binensis</name>
    <dbReference type="NCBI Taxonomy" id="2559922"/>
    <lineage>
        <taxon>Bacteria</taxon>
        <taxon>Bacillati</taxon>
        <taxon>Bacillota</taxon>
        <taxon>Bacilli</taxon>
        <taxon>Lactobacillales</taxon>
        <taxon>Lactobacillaceae</taxon>
        <taxon>Loigolactobacillus</taxon>
    </lineage>
</organism>
<sequence>MKFEKYIDHTLLKPDATESQIAILIQEAQNNHFATVMVNPYWVAYAHKQLQGSDVKVATVIGFPLGANTTAVKIAEAKQAISDDAQEIDMVQNIGELKAGHLDRVAADIAAVVTTAHDQNILVKVIIETALLTEDEIVSASKIVAKVGADFVKTSTGFSTRGASVRDIELMYGAVGDQIKVKAAGGIHTAADAKALISAGASRLGTSSSMQIITVK</sequence>
<evidence type="ECO:0000313" key="8">
    <source>
        <dbReference type="Proteomes" id="UP001597104"/>
    </source>
</evidence>
<dbReference type="Proteomes" id="UP001597104">
    <property type="component" value="Unassembled WGS sequence"/>
</dbReference>
<keyword evidence="3 6" id="KW-0456">Lyase</keyword>
<dbReference type="Gene3D" id="3.20.20.70">
    <property type="entry name" value="Aldolase class I"/>
    <property type="match status" value="1"/>
</dbReference>
<evidence type="ECO:0000256" key="3">
    <source>
        <dbReference type="ARBA" id="ARBA00023239"/>
    </source>
</evidence>
<feature type="active site" description="Schiff-base intermediate with acetaldehyde" evidence="6">
    <location>
        <position position="153"/>
    </location>
</feature>
<dbReference type="HAMAP" id="MF_00114">
    <property type="entry name" value="DeoC_type1"/>
    <property type="match status" value="1"/>
</dbReference>
<evidence type="ECO:0000256" key="1">
    <source>
        <dbReference type="ARBA" id="ARBA00010936"/>
    </source>
</evidence>
<dbReference type="GO" id="GO:0004139">
    <property type="term" value="F:deoxyribose-phosphate aldolase activity"/>
    <property type="evidence" value="ECO:0007669"/>
    <property type="project" value="UniProtKB-EC"/>
</dbReference>
<reference evidence="8" key="1">
    <citation type="journal article" date="2019" name="Int. J. Syst. Evol. Microbiol.">
        <title>The Global Catalogue of Microorganisms (GCM) 10K type strain sequencing project: providing services to taxonomists for standard genome sequencing and annotation.</title>
        <authorList>
            <consortium name="The Broad Institute Genomics Platform"/>
            <consortium name="The Broad Institute Genome Sequencing Center for Infectious Disease"/>
            <person name="Wu L."/>
            <person name="Ma J."/>
        </authorList>
    </citation>
    <scope>NUCLEOTIDE SEQUENCE [LARGE SCALE GENOMIC DNA]</scope>
    <source>
        <strain evidence="8">CCM 8925</strain>
    </source>
</reference>
<gene>
    <name evidence="6 7" type="primary">deoC</name>
    <name evidence="7" type="ORF">ACFQZ7_12460</name>
</gene>
<evidence type="ECO:0000256" key="4">
    <source>
        <dbReference type="ARBA" id="ARBA00023270"/>
    </source>
</evidence>
<comment type="similarity">
    <text evidence="1 6">Belongs to the DeoC/FbaB aldolase family. DeoC type 1 subfamily.</text>
</comment>
<dbReference type="InterPro" id="IPR013785">
    <property type="entry name" value="Aldolase_TIM"/>
</dbReference>
<dbReference type="PANTHER" id="PTHR10889:SF1">
    <property type="entry name" value="DEOXYRIBOSE-PHOSPHATE ALDOLASE"/>
    <property type="match status" value="1"/>
</dbReference>
<keyword evidence="8" id="KW-1185">Reference proteome</keyword>
<dbReference type="PANTHER" id="PTHR10889">
    <property type="entry name" value="DEOXYRIBOSE-PHOSPHATE ALDOLASE"/>
    <property type="match status" value="1"/>
</dbReference>
<feature type="active site" description="Proton donor/acceptor" evidence="6">
    <location>
        <position position="89"/>
    </location>
</feature>
<comment type="caution">
    <text evidence="7">The sequence shown here is derived from an EMBL/GenBank/DDBJ whole genome shotgun (WGS) entry which is preliminary data.</text>
</comment>